<dbReference type="InterPro" id="IPR045892">
    <property type="entry name" value="CrtISO-like"/>
</dbReference>
<dbReference type="PANTHER" id="PTHR46313:SF3">
    <property type="entry name" value="PROLYCOPENE ISOMERASE, CHLOROPLASTIC"/>
    <property type="match status" value="1"/>
</dbReference>
<sequence>MLEQSVIVIGGGIAGLTAGALLAHEGINVTLLEAHNQVGGCAGTFRRGPYIFDVGATQVAGFERGGIHERIFRHLQWPLPSADVLDPACVVHLGDGKRPIHLWHDPSKWQEERKDQFPGSELFWYLCSQLHQSNWSFACNDPILPIQNYWDLKQFVKATRPMNVLSGFFSRSSVTDLLWLCACNQDKRLKAFLDLQLKLYSQELSDETAALYGATVLQMAQAPLGLYHLHGSMQKLSDHLLACFLRDGGNLLLGHKVVEIVKKNENSGWKLKVINKQLSLNFQASDLIFTLPPQSLLDLVVGLPLKYRHRLENLSQPSGAIVFYGAIKRCHLPLNIAGHIQVMSDKQGSLFISISQEGDGRAPVGEATVIASAFTDVSPWMSCNEVEYRIQKKLALTNITEVLNTELNIEHENWQHKELATPKSFAKWTGRPQGIVGGLGQKPTIFGPFGLSSRTPMNGLWLCGDSIYPGEGTAGVSQSSVMACKQFMSEKGLELNLSR</sequence>
<evidence type="ECO:0000313" key="3">
    <source>
        <dbReference type="Proteomes" id="UP000001420"/>
    </source>
</evidence>
<dbReference type="InterPro" id="IPR002937">
    <property type="entry name" value="Amino_oxidase"/>
</dbReference>
<evidence type="ECO:0000313" key="2">
    <source>
        <dbReference type="EMBL" id="AAQ00764.1"/>
    </source>
</evidence>
<dbReference type="EMBL" id="AE017126">
    <property type="protein sequence ID" value="AAQ00764.1"/>
    <property type="molecule type" value="Genomic_DNA"/>
</dbReference>
<reference evidence="2 3" key="1">
    <citation type="journal article" date="2003" name="Proc. Natl. Acad. Sci. U.S.A.">
        <title>Genome sequence of the cyanobacterium Prochlorococcus marinus SS120, a nearly minimal oxyphototrophic genome.</title>
        <authorList>
            <person name="Dufresne A."/>
            <person name="Salanoubat M."/>
            <person name="Partensky F."/>
            <person name="Artiguenave F."/>
            <person name="Axmann I.M."/>
            <person name="Barbe V."/>
            <person name="Duprat S."/>
            <person name="Galperin M.Y."/>
            <person name="Koonin E.V."/>
            <person name="Le Gall F."/>
            <person name="Makarova K.S."/>
            <person name="Ostrowski M."/>
            <person name="Oztas S."/>
            <person name="Robert C."/>
            <person name="Rogozin I.B."/>
            <person name="Scanlan D.J."/>
            <person name="Tandeau de Marsac N."/>
            <person name="Weissenbach J."/>
            <person name="Wincker P."/>
            <person name="Wolf Y.I."/>
            <person name="Hess W.R."/>
        </authorList>
    </citation>
    <scope>NUCLEOTIDE SEQUENCE [LARGE SCALE GENOMIC DNA]</scope>
    <source>
        <strain evidence="3">SARG / CCMP1375 / SS120</strain>
    </source>
</reference>
<dbReference type="RefSeq" id="WP_011125869.1">
    <property type="nucleotide sequence ID" value="NC_005042.1"/>
</dbReference>
<dbReference type="NCBIfam" id="TIGR02733">
    <property type="entry name" value="desat_CrtD"/>
    <property type="match status" value="1"/>
</dbReference>
<dbReference type="InterPro" id="IPR036188">
    <property type="entry name" value="FAD/NAD-bd_sf"/>
</dbReference>
<feature type="domain" description="Amine oxidase" evidence="1">
    <location>
        <begin position="13"/>
        <end position="466"/>
    </location>
</feature>
<dbReference type="Gene3D" id="3.50.50.60">
    <property type="entry name" value="FAD/NAD(P)-binding domain"/>
    <property type="match status" value="2"/>
</dbReference>
<dbReference type="eggNOG" id="COG1233">
    <property type="taxonomic scope" value="Bacteria"/>
</dbReference>
<proteinExistence type="predicted"/>
<dbReference type="GO" id="GO:0016116">
    <property type="term" value="P:carotenoid metabolic process"/>
    <property type="evidence" value="ECO:0007669"/>
    <property type="project" value="InterPro"/>
</dbReference>
<keyword evidence="3" id="KW-1185">Reference proteome</keyword>
<protein>
    <submittedName>
        <fullName evidence="2">Phytoene dehydrogenase/carotenoid isomerase</fullName>
    </submittedName>
</protein>
<dbReference type="STRING" id="167539.Pro_1720"/>
<accession>Q7V9V4</accession>
<dbReference type="SUPFAM" id="SSF51905">
    <property type="entry name" value="FAD/NAD(P)-binding domain"/>
    <property type="match status" value="1"/>
</dbReference>
<name>Q7V9V4_PROMA</name>
<dbReference type="GO" id="GO:0016491">
    <property type="term" value="F:oxidoreductase activity"/>
    <property type="evidence" value="ECO:0007669"/>
    <property type="project" value="InterPro"/>
</dbReference>
<dbReference type="OrthoDB" id="544714at2"/>
<dbReference type="AlphaFoldDB" id="Q7V9V4"/>
<keyword evidence="2" id="KW-0413">Isomerase</keyword>
<gene>
    <name evidence="2" type="ordered locus">Pro_1720</name>
</gene>
<dbReference type="PATRIC" id="fig|167539.5.peg.1815"/>
<dbReference type="HOGENOM" id="CLU_019722_4_2_3"/>
<dbReference type="KEGG" id="pma:Pro_1720"/>
<dbReference type="Proteomes" id="UP000001420">
    <property type="component" value="Chromosome"/>
</dbReference>
<dbReference type="Pfam" id="PF01593">
    <property type="entry name" value="Amino_oxidase"/>
    <property type="match status" value="1"/>
</dbReference>
<dbReference type="InterPro" id="IPR014104">
    <property type="entry name" value="Myxoxanthophyll_desat_CrtD"/>
</dbReference>
<dbReference type="PANTHER" id="PTHR46313">
    <property type="match status" value="1"/>
</dbReference>
<dbReference type="EnsemblBacteria" id="AAQ00764">
    <property type="protein sequence ID" value="AAQ00764"/>
    <property type="gene ID" value="Pro_1720"/>
</dbReference>
<evidence type="ECO:0000259" key="1">
    <source>
        <dbReference type="Pfam" id="PF01593"/>
    </source>
</evidence>
<organism evidence="2 3">
    <name type="scientific">Prochlorococcus marinus (strain SARG / CCMP1375 / SS120)</name>
    <dbReference type="NCBI Taxonomy" id="167539"/>
    <lineage>
        <taxon>Bacteria</taxon>
        <taxon>Bacillati</taxon>
        <taxon>Cyanobacteriota</taxon>
        <taxon>Cyanophyceae</taxon>
        <taxon>Synechococcales</taxon>
        <taxon>Prochlorococcaceae</taxon>
        <taxon>Prochlorococcus</taxon>
    </lineage>
</organism>
<dbReference type="GO" id="GO:0016853">
    <property type="term" value="F:isomerase activity"/>
    <property type="evidence" value="ECO:0007669"/>
    <property type="project" value="UniProtKB-KW"/>
</dbReference>